<feature type="coiled-coil region" evidence="1">
    <location>
        <begin position="33"/>
        <end position="85"/>
    </location>
</feature>
<evidence type="ECO:0000256" key="1">
    <source>
        <dbReference type="SAM" id="Coils"/>
    </source>
</evidence>
<keyword evidence="2" id="KW-1133">Transmembrane helix</keyword>
<keyword evidence="1" id="KW-0175">Coiled coil</keyword>
<name>A0A4P9IZ85_9GAMM</name>
<gene>
    <name evidence="3" type="ORF">FFU37_04910</name>
</gene>
<dbReference type="KEGG" id="pdv:FFU37_04910"/>
<evidence type="ECO:0000313" key="3">
    <source>
        <dbReference type="EMBL" id="QCU73831.1"/>
    </source>
</evidence>
<sequence>MITNSEINNKEKQLTELMVKIVKQPLAPVINDLERLKNDILSVGDALEEANEKLDLVSADKDELLKQLTKKISRLEERVLNDIAKNSAEIISDNKDRVEQQLLVFNKSIDGAVSEIICSSDTVKGMLVSFSNKIDERHKELLDRNSCLNSKVDKLVHGQEDTNNKIAKIIEEQEKATLELTSKNDEIKGLIFKVNKKINLFSLVLLVPALIATSYYCFQTLSY</sequence>
<dbReference type="Proteomes" id="UP000310065">
    <property type="component" value="Chromosome L1"/>
</dbReference>
<evidence type="ECO:0000256" key="2">
    <source>
        <dbReference type="SAM" id="Phobius"/>
    </source>
</evidence>
<organism evidence="3 4">
    <name type="scientific">Pseudoalteromonas distincta</name>
    <dbReference type="NCBI Taxonomy" id="77608"/>
    <lineage>
        <taxon>Bacteria</taxon>
        <taxon>Pseudomonadati</taxon>
        <taxon>Pseudomonadota</taxon>
        <taxon>Gammaproteobacteria</taxon>
        <taxon>Alteromonadales</taxon>
        <taxon>Pseudoalteromonadaceae</taxon>
        <taxon>Pseudoalteromonas</taxon>
    </lineage>
</organism>
<reference evidence="3 4" key="1">
    <citation type="submission" date="2019-05" db="EMBL/GenBank/DDBJ databases">
        <title>Complete genome sequence of Pseudoalteromonas sp. 16-SW-7(T) isolated from the Okhotsk Sea, Russia.</title>
        <authorList>
            <person name="Nguyen T.H."/>
            <person name="Nedashkovskaya O.I."/>
            <person name="Kim S.-G."/>
        </authorList>
    </citation>
    <scope>NUCLEOTIDE SEQUENCE [LARGE SCALE GENOMIC DNA]</scope>
    <source>
        <strain evidence="3 4">16-SW-7</strain>
    </source>
</reference>
<dbReference type="RefSeq" id="WP_138488850.1">
    <property type="nucleotide sequence ID" value="NZ_CP040558.1"/>
</dbReference>
<dbReference type="AlphaFoldDB" id="A0A4P9IZ85"/>
<evidence type="ECO:0000313" key="4">
    <source>
        <dbReference type="Proteomes" id="UP000310065"/>
    </source>
</evidence>
<accession>A0A4P9IZ85</accession>
<dbReference type="EMBL" id="CP040558">
    <property type="protein sequence ID" value="QCU73831.1"/>
    <property type="molecule type" value="Genomic_DNA"/>
</dbReference>
<protein>
    <submittedName>
        <fullName evidence="3">Uncharacterized protein</fullName>
    </submittedName>
</protein>
<dbReference type="GeneID" id="88774981"/>
<proteinExistence type="predicted"/>
<feature type="transmembrane region" description="Helical" evidence="2">
    <location>
        <begin position="198"/>
        <end position="218"/>
    </location>
</feature>
<keyword evidence="2" id="KW-0472">Membrane</keyword>
<keyword evidence="2" id="KW-0812">Transmembrane</keyword>